<dbReference type="RefSeq" id="WP_086489015.1">
    <property type="nucleotide sequence ID" value="NZ_MSLT01000023.1"/>
</dbReference>
<dbReference type="OrthoDB" id="5625901at2"/>
<dbReference type="SUPFAM" id="SSF52129">
    <property type="entry name" value="Caspase-like"/>
    <property type="match status" value="1"/>
</dbReference>
<sequence length="328" mass="36204">MSNSRLIYLLFFTFMLCCFGQISTTHAANLYSFIMLDTDDRDIGADRDLISIDTWLTKISRNTGLIEKRHILKIEGDMVSEQKGLEQAKALLENSGHGPGDVVIFYYSGHGLSSETSEKWPRLAMGGKTTKSQNFLEVEYVREVLSKKNPQLLLILVDACNNSALPIFPSLTKDLLSNPELPESYKKLFLGYEGILIASSSKKGEVSYGTQVSGGVFTRAFADQLRKQLISTSPSWEAIATALDGKPLTPGGAFTDTKQHPQFDISKLKAKNGVLIHSPAQPVVSPLPSVVSPPPSRLLCKDGPKAYFKKEGRKCCFISHSNEEIMCY</sequence>
<name>A0A251X3Y4_9GAMM</name>
<keyword evidence="1" id="KW-0732">Signal</keyword>
<protein>
    <recommendedName>
        <fullName evidence="2">Peptidase C14 caspase domain-containing protein</fullName>
    </recommendedName>
</protein>
<dbReference type="EMBL" id="MSLT01000023">
    <property type="protein sequence ID" value="OUD12100.1"/>
    <property type="molecule type" value="Genomic_DNA"/>
</dbReference>
<gene>
    <name evidence="3" type="ORF">TPSD3_13310</name>
</gene>
<dbReference type="Proteomes" id="UP000194798">
    <property type="component" value="Unassembled WGS sequence"/>
</dbReference>
<dbReference type="InterPro" id="IPR029030">
    <property type="entry name" value="Caspase-like_dom_sf"/>
</dbReference>
<comment type="caution">
    <text evidence="3">The sequence shown here is derived from an EMBL/GenBank/DDBJ whole genome shotgun (WGS) entry which is preliminary data.</text>
</comment>
<keyword evidence="4" id="KW-1185">Reference proteome</keyword>
<dbReference type="AlphaFoldDB" id="A0A251X3Y4"/>
<evidence type="ECO:0000259" key="2">
    <source>
        <dbReference type="Pfam" id="PF00656"/>
    </source>
</evidence>
<feature type="signal peptide" evidence="1">
    <location>
        <begin position="1"/>
        <end position="27"/>
    </location>
</feature>
<accession>A0A251X3Y4</accession>
<dbReference type="InterPro" id="IPR011600">
    <property type="entry name" value="Pept_C14_caspase"/>
</dbReference>
<proteinExistence type="predicted"/>
<dbReference type="GO" id="GO:0006508">
    <property type="term" value="P:proteolysis"/>
    <property type="evidence" value="ECO:0007669"/>
    <property type="project" value="InterPro"/>
</dbReference>
<organism evidence="3 4">
    <name type="scientific">Thioflexithrix psekupsensis</name>
    <dbReference type="NCBI Taxonomy" id="1570016"/>
    <lineage>
        <taxon>Bacteria</taxon>
        <taxon>Pseudomonadati</taxon>
        <taxon>Pseudomonadota</taxon>
        <taxon>Gammaproteobacteria</taxon>
        <taxon>Thiotrichales</taxon>
        <taxon>Thioflexithrix</taxon>
    </lineage>
</organism>
<evidence type="ECO:0000256" key="1">
    <source>
        <dbReference type="SAM" id="SignalP"/>
    </source>
</evidence>
<reference evidence="3 4" key="1">
    <citation type="submission" date="2016-12" db="EMBL/GenBank/DDBJ databases">
        <title>Thioflexothrix psekupsii D3 genome sequencing and assembly.</title>
        <authorList>
            <person name="Fomenkov A."/>
            <person name="Vincze T."/>
            <person name="Grabovich M."/>
            <person name="Anton B.P."/>
            <person name="Dubinina G."/>
            <person name="Orlova M."/>
            <person name="Belousova E."/>
            <person name="Roberts R.J."/>
        </authorList>
    </citation>
    <scope>NUCLEOTIDE SEQUENCE [LARGE SCALE GENOMIC DNA]</scope>
    <source>
        <strain evidence="3">D3</strain>
    </source>
</reference>
<feature type="domain" description="Peptidase C14 caspase" evidence="2">
    <location>
        <begin position="86"/>
        <end position="244"/>
    </location>
</feature>
<dbReference type="Gene3D" id="3.40.50.1460">
    <property type="match status" value="1"/>
</dbReference>
<dbReference type="GO" id="GO:0004197">
    <property type="term" value="F:cysteine-type endopeptidase activity"/>
    <property type="evidence" value="ECO:0007669"/>
    <property type="project" value="InterPro"/>
</dbReference>
<evidence type="ECO:0000313" key="3">
    <source>
        <dbReference type="EMBL" id="OUD12100.1"/>
    </source>
</evidence>
<feature type="chain" id="PRO_5012309921" description="Peptidase C14 caspase domain-containing protein" evidence="1">
    <location>
        <begin position="28"/>
        <end position="328"/>
    </location>
</feature>
<dbReference type="Pfam" id="PF00656">
    <property type="entry name" value="Peptidase_C14"/>
    <property type="match status" value="1"/>
</dbReference>
<evidence type="ECO:0000313" key="4">
    <source>
        <dbReference type="Proteomes" id="UP000194798"/>
    </source>
</evidence>